<evidence type="ECO:0000313" key="3">
    <source>
        <dbReference type="Proteomes" id="UP000309454"/>
    </source>
</evidence>
<reference evidence="1 4" key="2">
    <citation type="submission" date="2020-08" db="EMBL/GenBank/DDBJ databases">
        <title>Sequencing the genomes of 1000 actinobacteria strains.</title>
        <authorList>
            <person name="Klenk H.-P."/>
        </authorList>
    </citation>
    <scope>NUCLEOTIDE SEQUENCE [LARGE SCALE GENOMIC DNA]</scope>
    <source>
        <strain evidence="1 4">DSM 22242</strain>
    </source>
</reference>
<dbReference type="GeneID" id="93357497"/>
<dbReference type="EMBL" id="SSTM01000001">
    <property type="protein sequence ID" value="TJW12440.1"/>
    <property type="molecule type" value="Genomic_DNA"/>
</dbReference>
<gene>
    <name evidence="2" type="ORF">E5982_02250</name>
    <name evidence="1" type="ORF">FHR31_000100</name>
</gene>
<dbReference type="RefSeq" id="WP_123186179.1">
    <property type="nucleotide sequence ID" value="NZ_CANSOV010000049.1"/>
</dbReference>
<accession>A0A3N0A8B5</accession>
<dbReference type="OrthoDB" id="9887829at2"/>
<keyword evidence="3" id="KW-1185">Reference proteome</keyword>
<organism evidence="1 4">
    <name type="scientific">Parvibacter caecicola</name>
    <dbReference type="NCBI Taxonomy" id="747645"/>
    <lineage>
        <taxon>Bacteria</taxon>
        <taxon>Bacillati</taxon>
        <taxon>Actinomycetota</taxon>
        <taxon>Coriobacteriia</taxon>
        <taxon>Coriobacteriales</taxon>
        <taxon>Coriobacteriaceae</taxon>
        <taxon>Parvibacter</taxon>
    </lineage>
</organism>
<dbReference type="Proteomes" id="UP000530850">
    <property type="component" value="Unassembled WGS sequence"/>
</dbReference>
<dbReference type="Proteomes" id="UP000309454">
    <property type="component" value="Unassembled WGS sequence"/>
</dbReference>
<sequence length="63" mass="6599">MTNPSEGEKPKIKIHFGPDVFSHIDPDGSVTAELFSATGSGARYDNGVILPLNVDADPTGADE</sequence>
<evidence type="ECO:0000313" key="2">
    <source>
        <dbReference type="EMBL" id="TJW12440.1"/>
    </source>
</evidence>
<evidence type="ECO:0000313" key="4">
    <source>
        <dbReference type="Proteomes" id="UP000530850"/>
    </source>
</evidence>
<protein>
    <submittedName>
        <fullName evidence="1">Uncharacterized protein</fullName>
    </submittedName>
</protein>
<proteinExistence type="predicted"/>
<name>A0A3N0A8B5_9ACTN</name>
<comment type="caution">
    <text evidence="1">The sequence shown here is derived from an EMBL/GenBank/DDBJ whole genome shotgun (WGS) entry which is preliminary data.</text>
</comment>
<dbReference type="AlphaFoldDB" id="A0A3N0A8B5"/>
<dbReference type="EMBL" id="JACHYA010000001">
    <property type="protein sequence ID" value="MBB3170320.1"/>
    <property type="molecule type" value="Genomic_DNA"/>
</dbReference>
<reference evidence="2 3" key="1">
    <citation type="submission" date="2019-04" db="EMBL/GenBank/DDBJ databases">
        <title>Microbes associate with the intestines of laboratory mice.</title>
        <authorList>
            <person name="Navarre W."/>
            <person name="Wong E."/>
            <person name="Huang K.C."/>
            <person name="Tropini C."/>
            <person name="Ng K."/>
            <person name="Yu B."/>
        </authorList>
    </citation>
    <scope>NUCLEOTIDE SEQUENCE [LARGE SCALE GENOMIC DNA]</scope>
    <source>
        <strain evidence="2 3">NM48_B13</strain>
    </source>
</reference>
<evidence type="ECO:0000313" key="1">
    <source>
        <dbReference type="EMBL" id="MBB3170320.1"/>
    </source>
</evidence>